<gene>
    <name evidence="5" type="primary">def</name>
    <name evidence="7" type="ORF">SAMN05216480_104156</name>
</gene>
<evidence type="ECO:0000256" key="3">
    <source>
        <dbReference type="ARBA" id="ARBA00022801"/>
    </source>
</evidence>
<dbReference type="GO" id="GO:0046872">
    <property type="term" value="F:metal ion binding"/>
    <property type="evidence" value="ECO:0007669"/>
    <property type="project" value="UniProtKB-KW"/>
</dbReference>
<organism evidence="7 8">
    <name type="scientific">Pustulibacterium marinum</name>
    <dbReference type="NCBI Taxonomy" id="1224947"/>
    <lineage>
        <taxon>Bacteria</taxon>
        <taxon>Pseudomonadati</taxon>
        <taxon>Bacteroidota</taxon>
        <taxon>Flavobacteriia</taxon>
        <taxon>Flavobacteriales</taxon>
        <taxon>Flavobacteriaceae</taxon>
        <taxon>Pustulibacterium</taxon>
    </lineage>
</organism>
<dbReference type="EC" id="3.5.1.88" evidence="5"/>
<comment type="function">
    <text evidence="5">Removes the formyl group from the N-terminal Met of newly synthesized proteins. Requires at least a dipeptide for an efficient rate of reaction. N-terminal L-methionine is a prerequisite for activity but the enzyme has broad specificity at other positions.</text>
</comment>
<dbReference type="GO" id="GO:0006412">
    <property type="term" value="P:translation"/>
    <property type="evidence" value="ECO:0007669"/>
    <property type="project" value="UniProtKB-UniRule"/>
</dbReference>
<dbReference type="Proteomes" id="UP000199138">
    <property type="component" value="Unassembled WGS sequence"/>
</dbReference>
<comment type="similarity">
    <text evidence="1 5">Belongs to the polypeptide deformylase family.</text>
</comment>
<evidence type="ECO:0000256" key="2">
    <source>
        <dbReference type="ARBA" id="ARBA00022723"/>
    </source>
</evidence>
<dbReference type="HAMAP" id="MF_00163">
    <property type="entry name" value="Pep_deformylase"/>
    <property type="match status" value="1"/>
</dbReference>
<evidence type="ECO:0000256" key="6">
    <source>
        <dbReference type="SAM" id="SignalP"/>
    </source>
</evidence>
<dbReference type="PANTHER" id="PTHR10458:SF2">
    <property type="entry name" value="PEPTIDE DEFORMYLASE, MITOCHONDRIAL"/>
    <property type="match status" value="1"/>
</dbReference>
<dbReference type="InterPro" id="IPR036821">
    <property type="entry name" value="Peptide_deformylase_sf"/>
</dbReference>
<keyword evidence="6" id="KW-0732">Signal</keyword>
<keyword evidence="3 5" id="KW-0378">Hydrolase</keyword>
<dbReference type="Gene3D" id="3.90.45.10">
    <property type="entry name" value="Peptide deformylase"/>
    <property type="match status" value="1"/>
</dbReference>
<dbReference type="OrthoDB" id="5493262at2"/>
<evidence type="ECO:0000256" key="5">
    <source>
        <dbReference type="HAMAP-Rule" id="MF_00163"/>
    </source>
</evidence>
<dbReference type="STRING" id="1224947.SAMN05216480_104156"/>
<feature type="binding site" evidence="5">
    <location>
        <position position="142"/>
    </location>
    <ligand>
        <name>Fe cation</name>
        <dbReference type="ChEBI" id="CHEBI:24875"/>
    </ligand>
</feature>
<comment type="cofactor">
    <cofactor evidence="5">
        <name>Fe(2+)</name>
        <dbReference type="ChEBI" id="CHEBI:29033"/>
    </cofactor>
    <text evidence="5">Binds 1 Fe(2+) ion.</text>
</comment>
<evidence type="ECO:0000256" key="1">
    <source>
        <dbReference type="ARBA" id="ARBA00010759"/>
    </source>
</evidence>
<feature type="binding site" evidence="5">
    <location>
        <position position="189"/>
    </location>
    <ligand>
        <name>Fe cation</name>
        <dbReference type="ChEBI" id="CHEBI:24875"/>
    </ligand>
</feature>
<keyword evidence="5" id="KW-0408">Iron</keyword>
<accession>A0A1I7GEL1</accession>
<keyword evidence="8" id="KW-1185">Reference proteome</keyword>
<proteinExistence type="inferred from homology"/>
<name>A0A1I7GEL1_9FLAO</name>
<feature type="chain" id="PRO_5011619460" description="Peptide deformylase" evidence="6">
    <location>
        <begin position="23"/>
        <end position="248"/>
    </location>
</feature>
<dbReference type="PANTHER" id="PTHR10458">
    <property type="entry name" value="PEPTIDE DEFORMYLASE"/>
    <property type="match status" value="1"/>
</dbReference>
<dbReference type="EMBL" id="FPBK01000004">
    <property type="protein sequence ID" value="SFU46875.1"/>
    <property type="molecule type" value="Genomic_DNA"/>
</dbReference>
<reference evidence="8" key="1">
    <citation type="submission" date="2016-10" db="EMBL/GenBank/DDBJ databases">
        <authorList>
            <person name="Varghese N."/>
            <person name="Submissions S."/>
        </authorList>
    </citation>
    <scope>NUCLEOTIDE SEQUENCE [LARGE SCALE GENOMIC DNA]</scope>
    <source>
        <strain evidence="8">CGMCC 1.12333</strain>
    </source>
</reference>
<feature type="active site" evidence="5">
    <location>
        <position position="186"/>
    </location>
</feature>
<dbReference type="Pfam" id="PF01327">
    <property type="entry name" value="Pep_deformylase"/>
    <property type="match status" value="1"/>
</dbReference>
<evidence type="ECO:0000313" key="8">
    <source>
        <dbReference type="Proteomes" id="UP000199138"/>
    </source>
</evidence>
<dbReference type="InterPro" id="IPR023635">
    <property type="entry name" value="Peptide_deformylase"/>
</dbReference>
<dbReference type="RefSeq" id="WP_093024619.1">
    <property type="nucleotide sequence ID" value="NZ_FPBK01000004.1"/>
</dbReference>
<protein>
    <recommendedName>
        <fullName evidence="5">Peptide deformylase</fullName>
        <shortName evidence="5">PDF</shortName>
        <ecNumber evidence="5">3.5.1.88</ecNumber>
    </recommendedName>
    <alternativeName>
        <fullName evidence="5">Polypeptide deformylase</fullName>
    </alternativeName>
</protein>
<sequence length="248" mass="28225">MRKLYTNVFILCLLMLQSGCHTDTALTLEIPKETTKVVQYLPKDAAGRNKNALYLPPREITEDEFGTEALHQYIAHMYTVMLDKAGVGIAANQLGKRLQIFIIEAKASNPRYKVLGPVQKQVFINPTITKVSTERRNFWHGCLSAHGKPRGNVATYDWIEYKCKNEKGELQTGRLTGFAAVIFQHEFRHLLNGTYLDHATQLETKAALDKKLDNGTLPFFEITDKKLPLLIEGYQVGETLNEYHKRTK</sequence>
<dbReference type="GO" id="GO:0042586">
    <property type="term" value="F:peptide deformylase activity"/>
    <property type="evidence" value="ECO:0007669"/>
    <property type="project" value="UniProtKB-UniRule"/>
</dbReference>
<dbReference type="SUPFAM" id="SSF56420">
    <property type="entry name" value="Peptide deformylase"/>
    <property type="match status" value="1"/>
</dbReference>
<feature type="binding site" evidence="5">
    <location>
        <position position="185"/>
    </location>
    <ligand>
        <name>Fe cation</name>
        <dbReference type="ChEBI" id="CHEBI:24875"/>
    </ligand>
</feature>
<comment type="catalytic activity">
    <reaction evidence="5">
        <text>N-terminal N-formyl-L-methionyl-[peptide] + H2O = N-terminal L-methionyl-[peptide] + formate</text>
        <dbReference type="Rhea" id="RHEA:24420"/>
        <dbReference type="Rhea" id="RHEA-COMP:10639"/>
        <dbReference type="Rhea" id="RHEA-COMP:10640"/>
        <dbReference type="ChEBI" id="CHEBI:15377"/>
        <dbReference type="ChEBI" id="CHEBI:15740"/>
        <dbReference type="ChEBI" id="CHEBI:49298"/>
        <dbReference type="ChEBI" id="CHEBI:64731"/>
        <dbReference type="EC" id="3.5.1.88"/>
    </reaction>
</comment>
<keyword evidence="4 5" id="KW-0648">Protein biosynthesis</keyword>
<evidence type="ECO:0000256" key="4">
    <source>
        <dbReference type="ARBA" id="ARBA00022917"/>
    </source>
</evidence>
<keyword evidence="2 5" id="KW-0479">Metal-binding</keyword>
<dbReference type="AlphaFoldDB" id="A0A1I7GEL1"/>
<evidence type="ECO:0000313" key="7">
    <source>
        <dbReference type="EMBL" id="SFU46875.1"/>
    </source>
</evidence>
<dbReference type="PRINTS" id="PR01576">
    <property type="entry name" value="PDEFORMYLASE"/>
</dbReference>
<feature type="signal peptide" evidence="6">
    <location>
        <begin position="1"/>
        <end position="22"/>
    </location>
</feature>